<dbReference type="NCBIfam" id="TIGR00079">
    <property type="entry name" value="pept_deformyl"/>
    <property type="match status" value="1"/>
</dbReference>
<feature type="active site" evidence="2">
    <location>
        <position position="138"/>
    </location>
</feature>
<dbReference type="EMBL" id="CACVAW010000044">
    <property type="protein sequence ID" value="CAA6811190.1"/>
    <property type="molecule type" value="Genomic_DNA"/>
</dbReference>
<feature type="binding site" evidence="2">
    <location>
        <position position="95"/>
    </location>
    <ligand>
        <name>Fe cation</name>
        <dbReference type="ChEBI" id="CHEBI:24875"/>
    </ligand>
</feature>
<evidence type="ECO:0000256" key="2">
    <source>
        <dbReference type="HAMAP-Rule" id="MF_00163"/>
    </source>
</evidence>
<dbReference type="CDD" id="cd00487">
    <property type="entry name" value="Pep_deformylase"/>
    <property type="match status" value="1"/>
</dbReference>
<dbReference type="PRINTS" id="PR01576">
    <property type="entry name" value="PDEFORMYLASE"/>
</dbReference>
<protein>
    <recommendedName>
        <fullName evidence="2">Peptide deformylase</fullName>
        <shortName evidence="2">PDF</shortName>
        <ecNumber evidence="2">3.5.1.88</ecNumber>
    </recommendedName>
    <alternativeName>
        <fullName evidence="2">Polypeptide deformylase</fullName>
    </alternativeName>
</protein>
<dbReference type="NCBIfam" id="NF001159">
    <property type="entry name" value="PRK00150.1-3"/>
    <property type="match status" value="1"/>
</dbReference>
<dbReference type="EC" id="3.5.1.88" evidence="2"/>
<comment type="function">
    <text evidence="2">Removes the formyl group from the N-terminal Met of newly synthesized proteins. Requires at least a dipeptide for an efficient rate of reaction. N-terminal L-methionine is a prerequisite for activity but the enzyme has broad specificity at other positions.</text>
</comment>
<comment type="catalytic activity">
    <reaction evidence="2">
        <text>N-terminal N-formyl-L-methionyl-[peptide] + H2O = N-terminal L-methionyl-[peptide] + formate</text>
        <dbReference type="Rhea" id="RHEA:24420"/>
        <dbReference type="Rhea" id="RHEA-COMP:10639"/>
        <dbReference type="Rhea" id="RHEA-COMP:10640"/>
        <dbReference type="ChEBI" id="CHEBI:15377"/>
        <dbReference type="ChEBI" id="CHEBI:15740"/>
        <dbReference type="ChEBI" id="CHEBI:49298"/>
        <dbReference type="ChEBI" id="CHEBI:64731"/>
        <dbReference type="EC" id="3.5.1.88"/>
    </reaction>
</comment>
<dbReference type="GO" id="GO:0046872">
    <property type="term" value="F:metal ion binding"/>
    <property type="evidence" value="ECO:0007669"/>
    <property type="project" value="UniProtKB-KW"/>
</dbReference>
<feature type="binding site" evidence="2">
    <location>
        <position position="141"/>
    </location>
    <ligand>
        <name>Fe cation</name>
        <dbReference type="ChEBI" id="CHEBI:24875"/>
    </ligand>
</feature>
<keyword evidence="2" id="KW-0408">Iron</keyword>
<dbReference type="AlphaFoldDB" id="A0A6S6T734"/>
<evidence type="ECO:0000256" key="1">
    <source>
        <dbReference type="ARBA" id="ARBA00010759"/>
    </source>
</evidence>
<keyword evidence="2" id="KW-0648">Protein biosynthesis</keyword>
<dbReference type="InterPro" id="IPR023635">
    <property type="entry name" value="Peptide_deformylase"/>
</dbReference>
<dbReference type="Pfam" id="PF01327">
    <property type="entry name" value="Pep_deformylase"/>
    <property type="match status" value="1"/>
</dbReference>
<accession>A0A6S6T734</accession>
<comment type="similarity">
    <text evidence="1 2">Belongs to the polypeptide deformylase family.</text>
</comment>
<feature type="binding site" evidence="2">
    <location>
        <position position="137"/>
    </location>
    <ligand>
        <name>Fe cation</name>
        <dbReference type="ChEBI" id="CHEBI:24875"/>
    </ligand>
</feature>
<dbReference type="InterPro" id="IPR036821">
    <property type="entry name" value="Peptide_deformylase_sf"/>
</dbReference>
<dbReference type="PIRSF" id="PIRSF004749">
    <property type="entry name" value="Pep_def"/>
    <property type="match status" value="1"/>
</dbReference>
<evidence type="ECO:0000313" key="3">
    <source>
        <dbReference type="EMBL" id="CAA6811190.1"/>
    </source>
</evidence>
<dbReference type="GO" id="GO:0042586">
    <property type="term" value="F:peptide deformylase activity"/>
    <property type="evidence" value="ECO:0007669"/>
    <property type="project" value="UniProtKB-UniRule"/>
</dbReference>
<proteinExistence type="inferred from homology"/>
<organism evidence="3">
    <name type="scientific">uncultured Campylobacterales bacterium</name>
    <dbReference type="NCBI Taxonomy" id="352960"/>
    <lineage>
        <taxon>Bacteria</taxon>
        <taxon>Pseudomonadati</taxon>
        <taxon>Campylobacterota</taxon>
        <taxon>Epsilonproteobacteria</taxon>
        <taxon>Campylobacterales</taxon>
        <taxon>environmental samples</taxon>
    </lineage>
</organism>
<comment type="cofactor">
    <cofactor evidence="2">
        <name>Fe(2+)</name>
        <dbReference type="ChEBI" id="CHEBI:29033"/>
    </cofactor>
    <text evidence="2">Binds 1 Fe(2+) ion.</text>
</comment>
<gene>
    <name evidence="2" type="primary">def</name>
    <name evidence="3" type="ORF">HELGO_WM6410</name>
</gene>
<keyword evidence="2 3" id="KW-0378">Hydrolase</keyword>
<reference evidence="3" key="1">
    <citation type="submission" date="2020-01" db="EMBL/GenBank/DDBJ databases">
        <authorList>
            <person name="Meier V. D."/>
            <person name="Meier V D."/>
        </authorList>
    </citation>
    <scope>NUCLEOTIDE SEQUENCE</scope>
    <source>
        <strain evidence="3">HLG_WM_MAG_12</strain>
    </source>
</reference>
<name>A0A6S6T734_9BACT</name>
<keyword evidence="2" id="KW-0479">Metal-binding</keyword>
<dbReference type="GO" id="GO:0006412">
    <property type="term" value="P:translation"/>
    <property type="evidence" value="ECO:0007669"/>
    <property type="project" value="UniProtKB-UniRule"/>
</dbReference>
<dbReference type="PANTHER" id="PTHR10458:SF22">
    <property type="entry name" value="PEPTIDE DEFORMYLASE"/>
    <property type="match status" value="1"/>
</dbReference>
<dbReference type="Gene3D" id="3.90.45.10">
    <property type="entry name" value="Peptide deformylase"/>
    <property type="match status" value="1"/>
</dbReference>
<dbReference type="SUPFAM" id="SSF56420">
    <property type="entry name" value="Peptide deformylase"/>
    <property type="match status" value="1"/>
</dbReference>
<dbReference type="HAMAP" id="MF_00163">
    <property type="entry name" value="Pep_deformylase"/>
    <property type="match status" value="1"/>
</dbReference>
<dbReference type="PANTHER" id="PTHR10458">
    <property type="entry name" value="PEPTIDE DEFORMYLASE"/>
    <property type="match status" value="1"/>
</dbReference>
<sequence>MVKKILVYKNPILRKKSQEVVSFDKSLHTLLDDMYDTMDDENGVGLAAIQIGEPLRVFILSVPDIDGHQDKNDLIEVINPKIISKKEKTSYDEGCLSLPTFTEIIERDKIIEVEFQDRFGDKQNKTFDDLTSIAFQHELDHLNGILFVDKLDIIKRKKFEKEWQRFQKKQKQQK</sequence>